<feature type="transmembrane region" description="Helical" evidence="1">
    <location>
        <begin position="12"/>
        <end position="33"/>
    </location>
</feature>
<evidence type="ECO:0000313" key="2">
    <source>
        <dbReference type="EMBL" id="OXA60225.1"/>
    </source>
</evidence>
<dbReference type="GO" id="GO:0005876">
    <property type="term" value="C:spindle microtubule"/>
    <property type="evidence" value="ECO:0007669"/>
    <property type="project" value="TreeGrafter"/>
</dbReference>
<keyword evidence="1" id="KW-0472">Membrane</keyword>
<comment type="caution">
    <text evidence="2">The sequence shown here is derived from an EMBL/GenBank/DDBJ whole genome shotgun (WGS) entry which is preliminary data.</text>
</comment>
<reference evidence="2 3" key="1">
    <citation type="submission" date="2015-12" db="EMBL/GenBank/DDBJ databases">
        <title>The genome of Folsomia candida.</title>
        <authorList>
            <person name="Faddeeva A."/>
            <person name="Derks M.F."/>
            <person name="Anvar Y."/>
            <person name="Smit S."/>
            <person name="Van Straalen N."/>
            <person name="Roelofs D."/>
        </authorList>
    </citation>
    <scope>NUCLEOTIDE SEQUENCE [LARGE SCALE GENOMIC DNA]</scope>
    <source>
        <strain evidence="2 3">VU population</strain>
        <tissue evidence="2">Whole body</tissue>
    </source>
</reference>
<dbReference type="Gene3D" id="1.25.40.10">
    <property type="entry name" value="Tetratricopeptide repeat domain"/>
    <property type="match status" value="1"/>
</dbReference>
<gene>
    <name evidence="2" type="ORF">Fcan01_05308</name>
</gene>
<dbReference type="EMBL" id="LNIX01000002">
    <property type="protein sequence ID" value="OXA60225.1"/>
    <property type="molecule type" value="Genomic_DNA"/>
</dbReference>
<dbReference type="GO" id="GO:0008017">
    <property type="term" value="F:microtubule binding"/>
    <property type="evidence" value="ECO:0007669"/>
    <property type="project" value="TreeGrafter"/>
</dbReference>
<keyword evidence="1" id="KW-0812">Transmembrane</keyword>
<protein>
    <submittedName>
        <fullName evidence="2">Regulator of microtubule dynamics protein 2</fullName>
    </submittedName>
</protein>
<dbReference type="GO" id="GO:0097431">
    <property type="term" value="C:mitotic spindle pole"/>
    <property type="evidence" value="ECO:0007669"/>
    <property type="project" value="TreeGrafter"/>
</dbReference>
<evidence type="ECO:0000313" key="3">
    <source>
        <dbReference type="Proteomes" id="UP000198287"/>
    </source>
</evidence>
<dbReference type="Proteomes" id="UP000198287">
    <property type="component" value="Unassembled WGS sequence"/>
</dbReference>
<dbReference type="STRING" id="158441.A0A226ERG4"/>
<dbReference type="InterPro" id="IPR049039">
    <property type="entry name" value="RMD1-3_a_helical_rpt"/>
</dbReference>
<keyword evidence="3" id="KW-1185">Reference proteome</keyword>
<organism evidence="2 3">
    <name type="scientific">Folsomia candida</name>
    <name type="common">Springtail</name>
    <dbReference type="NCBI Taxonomy" id="158441"/>
    <lineage>
        <taxon>Eukaryota</taxon>
        <taxon>Metazoa</taxon>
        <taxon>Ecdysozoa</taxon>
        <taxon>Arthropoda</taxon>
        <taxon>Hexapoda</taxon>
        <taxon>Collembola</taxon>
        <taxon>Entomobryomorpha</taxon>
        <taxon>Isotomoidea</taxon>
        <taxon>Isotomidae</taxon>
        <taxon>Proisotominae</taxon>
        <taxon>Folsomia</taxon>
    </lineage>
</organism>
<accession>A0A226ERG4</accession>
<dbReference type="AlphaFoldDB" id="A0A226ERG4"/>
<dbReference type="SUPFAM" id="SSF48452">
    <property type="entry name" value="TPR-like"/>
    <property type="match status" value="1"/>
</dbReference>
<dbReference type="OMA" id="WAALMSG"/>
<proteinExistence type="predicted"/>
<dbReference type="PANTHER" id="PTHR16056">
    <property type="entry name" value="REGULATOR OF MICROTUBULE DYNAMICS PROTEIN"/>
    <property type="match status" value="1"/>
</dbReference>
<sequence length="397" mass="44361">MTMVNTVGGRKSTGVITATTLGLGLVGTVYYFLSRKFAKIFAFQRSIRVELEDLREEIRQLKSAQNSNPVVKAQIATTTATKVLKSSLKKNVKFAGGYDTADDEEYVTASSSEVSSSEDDPGQFEDLSSLARRVPGSENLFNGNGASKSLNEKHKVLAGEDDEFFARVDALFEGDTNSQNEAYECLKGYEPKMSQSSEFWWRRAKATHFNAITAGNNGDRELKKEYAFDAFVCAEKALALNPNSANVHKWYAITLGSIGEFISINEKIQNGYKFKEHIDKAILISPTDSTLHYLLGRFCYEISHLSWIERQVASTLFSTPPSSSYEEALEHFKSAEDIGNPFKDNRLFMAKCYIGMSDYINAGRYLNLASNLPVLTPTDKAAQDEIKSLLQKYKRYI</sequence>
<dbReference type="PANTHER" id="PTHR16056:SF37">
    <property type="entry name" value="REGULATOR OF MICROTUBULE DYNAMICS PROTEIN 3-LIKE ISOFORM X1"/>
    <property type="match status" value="1"/>
</dbReference>
<evidence type="ECO:0000256" key="1">
    <source>
        <dbReference type="SAM" id="Phobius"/>
    </source>
</evidence>
<dbReference type="InterPro" id="IPR011990">
    <property type="entry name" value="TPR-like_helical_dom_sf"/>
</dbReference>
<dbReference type="Pfam" id="PF21033">
    <property type="entry name" value="RMD1-3"/>
    <property type="match status" value="1"/>
</dbReference>
<name>A0A226ERG4_FOLCA</name>
<dbReference type="OrthoDB" id="512473at2759"/>
<keyword evidence="1" id="KW-1133">Transmembrane helix</keyword>
<dbReference type="GO" id="GO:0005739">
    <property type="term" value="C:mitochondrion"/>
    <property type="evidence" value="ECO:0007669"/>
    <property type="project" value="TreeGrafter"/>
</dbReference>